<dbReference type="Pfam" id="PF01844">
    <property type="entry name" value="HNH"/>
    <property type="match status" value="1"/>
</dbReference>
<reference evidence="2 3" key="1">
    <citation type="submission" date="2020-07" db="EMBL/GenBank/DDBJ databases">
        <title>Alkalicella. sp. LB2 genome.</title>
        <authorList>
            <person name="Postec A."/>
            <person name="Quemeneur M."/>
        </authorList>
    </citation>
    <scope>NUCLEOTIDE SEQUENCE [LARGE SCALE GENOMIC DNA]</scope>
    <source>
        <strain evidence="2 3">LB2</strain>
    </source>
</reference>
<gene>
    <name evidence="2" type="ORF">HYG86_09220</name>
</gene>
<evidence type="ECO:0000313" key="3">
    <source>
        <dbReference type="Proteomes" id="UP000516160"/>
    </source>
</evidence>
<dbReference type="SMART" id="SM00507">
    <property type="entry name" value="HNHc"/>
    <property type="match status" value="1"/>
</dbReference>
<accession>A0A7G9W8C9</accession>
<protein>
    <submittedName>
        <fullName evidence="2">HNH endonuclease</fullName>
    </submittedName>
</protein>
<dbReference type="KEGG" id="acae:HYG86_09220"/>
<keyword evidence="2" id="KW-0255">Endonuclease</keyword>
<dbReference type="Proteomes" id="UP000516160">
    <property type="component" value="Chromosome"/>
</dbReference>
<dbReference type="GO" id="GO:0004519">
    <property type="term" value="F:endonuclease activity"/>
    <property type="evidence" value="ECO:0007669"/>
    <property type="project" value="UniProtKB-KW"/>
</dbReference>
<dbReference type="InterPro" id="IPR002711">
    <property type="entry name" value="HNH"/>
</dbReference>
<dbReference type="GO" id="GO:0008270">
    <property type="term" value="F:zinc ion binding"/>
    <property type="evidence" value="ECO:0007669"/>
    <property type="project" value="InterPro"/>
</dbReference>
<evidence type="ECO:0000259" key="1">
    <source>
        <dbReference type="SMART" id="SM00507"/>
    </source>
</evidence>
<dbReference type="InterPro" id="IPR003615">
    <property type="entry name" value="HNH_nuc"/>
</dbReference>
<dbReference type="RefSeq" id="WP_213165305.1">
    <property type="nucleotide sequence ID" value="NZ_CP058559.1"/>
</dbReference>
<sequence length="118" mass="13591">MYVKPLFVDKPPKLTKKQIEKVKQIVRENADGYCQECDHWFGEALEFHHIVFQSQGGRDTIENGIMLCHGCHRGTNGVHGKNGRELDLKLKLKLQDYYFDQGLSEDIVRVLMGGKLYP</sequence>
<dbReference type="CDD" id="cd00085">
    <property type="entry name" value="HNHc"/>
    <property type="match status" value="1"/>
</dbReference>
<dbReference type="Gene3D" id="1.10.30.50">
    <property type="match status" value="1"/>
</dbReference>
<dbReference type="GO" id="GO:0003676">
    <property type="term" value="F:nucleic acid binding"/>
    <property type="evidence" value="ECO:0007669"/>
    <property type="project" value="InterPro"/>
</dbReference>
<proteinExistence type="predicted"/>
<keyword evidence="2" id="KW-0540">Nuclease</keyword>
<keyword evidence="3" id="KW-1185">Reference proteome</keyword>
<feature type="domain" description="HNH nuclease" evidence="1">
    <location>
        <begin position="21"/>
        <end position="73"/>
    </location>
</feature>
<organism evidence="2 3">
    <name type="scientific">Alkalicella caledoniensis</name>
    <dbReference type="NCBI Taxonomy" id="2731377"/>
    <lineage>
        <taxon>Bacteria</taxon>
        <taxon>Bacillati</taxon>
        <taxon>Bacillota</taxon>
        <taxon>Clostridia</taxon>
        <taxon>Eubacteriales</taxon>
        <taxon>Proteinivoracaceae</taxon>
        <taxon>Alkalicella</taxon>
    </lineage>
</organism>
<dbReference type="EMBL" id="CP058559">
    <property type="protein sequence ID" value="QNO14941.1"/>
    <property type="molecule type" value="Genomic_DNA"/>
</dbReference>
<dbReference type="AlphaFoldDB" id="A0A7G9W8C9"/>
<name>A0A7G9W8C9_ALKCA</name>
<evidence type="ECO:0000313" key="2">
    <source>
        <dbReference type="EMBL" id="QNO14941.1"/>
    </source>
</evidence>
<keyword evidence="2" id="KW-0378">Hydrolase</keyword>